<keyword evidence="6" id="KW-1185">Reference proteome</keyword>
<keyword evidence="2" id="KW-0067">ATP-binding</keyword>
<evidence type="ECO:0000256" key="1">
    <source>
        <dbReference type="ARBA" id="ARBA00022741"/>
    </source>
</evidence>
<protein>
    <recommendedName>
        <fullName evidence="4">Protein KTI12 homolog</fullName>
    </recommendedName>
</protein>
<dbReference type="EMBL" id="AJVK01058479">
    <property type="status" value="NOT_ANNOTATED_CDS"/>
    <property type="molecule type" value="Genomic_DNA"/>
</dbReference>
<comment type="similarity">
    <text evidence="3">Belongs to the KTI12 family.</text>
</comment>
<keyword evidence="1" id="KW-0547">Nucleotide-binding</keyword>
<evidence type="ECO:0000313" key="5">
    <source>
        <dbReference type="EnsemblMetazoa" id="PPAI006625-PA"/>
    </source>
</evidence>
<dbReference type="SUPFAM" id="SSF52540">
    <property type="entry name" value="P-loop containing nucleoside triphosphate hydrolases"/>
    <property type="match status" value="1"/>
</dbReference>
<dbReference type="VEuPathDB" id="VectorBase:PPAI006625"/>
<accession>A0A1B0DF17</accession>
<organism evidence="5 6">
    <name type="scientific">Phlebotomus papatasi</name>
    <name type="common">Sandfly</name>
    <dbReference type="NCBI Taxonomy" id="29031"/>
    <lineage>
        <taxon>Eukaryota</taxon>
        <taxon>Metazoa</taxon>
        <taxon>Ecdysozoa</taxon>
        <taxon>Arthropoda</taxon>
        <taxon>Hexapoda</taxon>
        <taxon>Insecta</taxon>
        <taxon>Pterygota</taxon>
        <taxon>Neoptera</taxon>
        <taxon>Endopterygota</taxon>
        <taxon>Diptera</taxon>
        <taxon>Nematocera</taxon>
        <taxon>Psychodoidea</taxon>
        <taxon>Psychodidae</taxon>
        <taxon>Phlebotomus</taxon>
        <taxon>Phlebotomus</taxon>
    </lineage>
</organism>
<dbReference type="GO" id="GO:0005524">
    <property type="term" value="F:ATP binding"/>
    <property type="evidence" value="ECO:0007669"/>
    <property type="project" value="UniProtKB-KW"/>
</dbReference>
<dbReference type="FunFam" id="3.40.50.300:FF:000827">
    <property type="entry name" value="KTI12 chromatin-associated homolog"/>
    <property type="match status" value="1"/>
</dbReference>
<evidence type="ECO:0000256" key="2">
    <source>
        <dbReference type="ARBA" id="ARBA00022840"/>
    </source>
</evidence>
<dbReference type="InterPro" id="IPR027417">
    <property type="entry name" value="P-loop_NTPase"/>
</dbReference>
<dbReference type="Pfam" id="PF08433">
    <property type="entry name" value="KTI12"/>
    <property type="match status" value="1"/>
</dbReference>
<dbReference type="InterPro" id="IPR013641">
    <property type="entry name" value="KTI12/PSTK"/>
</dbReference>
<dbReference type="EnsemblMetazoa" id="PPAI006625-RA">
    <property type="protein sequence ID" value="PPAI006625-PA"/>
    <property type="gene ID" value="PPAI006625"/>
</dbReference>
<dbReference type="AlphaFoldDB" id="A0A1B0DF17"/>
<name>A0A1B0DF17_PHLPP</name>
<evidence type="ECO:0000256" key="3">
    <source>
        <dbReference type="ARBA" id="ARBA00025768"/>
    </source>
</evidence>
<evidence type="ECO:0000256" key="4">
    <source>
        <dbReference type="ARBA" id="ARBA00026170"/>
    </source>
</evidence>
<dbReference type="PANTHER" id="PTHR12435">
    <property type="match status" value="1"/>
</dbReference>
<dbReference type="VEuPathDB" id="VectorBase:PPAPM1_008717"/>
<dbReference type="GO" id="GO:0006400">
    <property type="term" value="P:tRNA modification"/>
    <property type="evidence" value="ECO:0007669"/>
    <property type="project" value="UniProtKB-ARBA"/>
</dbReference>
<proteinExistence type="inferred from homology"/>
<dbReference type="Proteomes" id="UP000092462">
    <property type="component" value="Unassembled WGS sequence"/>
</dbReference>
<dbReference type="Gene3D" id="3.40.50.300">
    <property type="entry name" value="P-loop containing nucleotide triphosphate hydrolases"/>
    <property type="match status" value="1"/>
</dbReference>
<evidence type="ECO:0000313" key="6">
    <source>
        <dbReference type="Proteomes" id="UP000092462"/>
    </source>
</evidence>
<dbReference type="GO" id="GO:0006357">
    <property type="term" value="P:regulation of transcription by RNA polymerase II"/>
    <property type="evidence" value="ECO:0007669"/>
    <property type="project" value="UniProtKB-ARBA"/>
</dbReference>
<reference evidence="5" key="1">
    <citation type="submission" date="2022-08" db="UniProtKB">
        <authorList>
            <consortium name="EnsemblMetazoa"/>
        </authorList>
    </citation>
    <scope>IDENTIFICATION</scope>
    <source>
        <strain evidence="5">Israel</strain>
    </source>
</reference>
<sequence length="300" mass="34239">MPLIVLCGIPSSGKTTRAEELEKFFRDEKNIAVHRVSENKCCRAHKFLKNELFSDSQKEKIIRSSLKSEVGRLQNAKDVVILDAGNYIKGYRYELYCQAKGSRVTQCTILCNLPLEEAKEFNRKRPVIEEKLPESSEPSDNSDVQYTEAVFDALCQRFEEPQGTNRWDSPLFVVLPDQQLDFDGIYKSLFQNKLPTPNQSTQNAPVCPANYLYELDQISRGIVMDIIAARKYNSGSISLPRYQKGPDHLSVNIPPEIGVADLRRVRQLFLNYIKLQSSPPSLDNLPQLFVHYINSNYNVS</sequence>